<gene>
    <name evidence="2" type="ORF">O9570_14270</name>
</gene>
<reference evidence="2" key="1">
    <citation type="submission" date="2022-12" db="EMBL/GenBank/DDBJ databases">
        <authorList>
            <person name="Voronina O.L."/>
            <person name="Kunda M.S."/>
            <person name="Ryzhova N."/>
            <person name="Aksenova E.I."/>
        </authorList>
    </citation>
    <scope>NUCLEOTIDE SEQUENCE</scope>
    <source>
        <strain evidence="2">SCCH136:Ach223948</strain>
    </source>
</reference>
<accession>A0A9W5AHT0</accession>
<dbReference type="RefSeq" id="WP_131728726.1">
    <property type="nucleotide sequence ID" value="NZ_CYTI01000015.1"/>
</dbReference>
<evidence type="ECO:0000313" key="3">
    <source>
        <dbReference type="Proteomes" id="UP001141992"/>
    </source>
</evidence>
<feature type="transmembrane region" description="Helical" evidence="1">
    <location>
        <begin position="228"/>
        <end position="248"/>
    </location>
</feature>
<feature type="transmembrane region" description="Helical" evidence="1">
    <location>
        <begin position="305"/>
        <end position="325"/>
    </location>
</feature>
<dbReference type="EMBL" id="JAPZVI010000009">
    <property type="protein sequence ID" value="MCZ8402615.1"/>
    <property type="molecule type" value="Genomic_DNA"/>
</dbReference>
<comment type="caution">
    <text evidence="2">The sequence shown here is derived from an EMBL/GenBank/DDBJ whole genome shotgun (WGS) entry which is preliminary data.</text>
</comment>
<evidence type="ECO:0000313" key="2">
    <source>
        <dbReference type="EMBL" id="MCZ8402615.1"/>
    </source>
</evidence>
<name>A0A9W5AHT0_ALCXX</name>
<sequence length="487" mass="54464">MLESLNNFYAANTAFIYFVIAMILLAITVALFRFNLWFRDLWVSLPIIGSLARLAKDRTKGNEGWLRAEESLCAIYKPFCNFMSQGQFAHYSDYLRKASDKGQKPAPLFIWALLVVLVIAEGIGFSYMLSSWMASEASSNMVAIISVCVVFVICVIMVMITHQAGHQYRRTKLLRACFAQFKEGDSSANLEVEQVGLNDHGRDDRAPYYNQILNRIAKNPYDRGSYGWVYSAIILIVGIAVLSTGLRYTHMLNEQTRESAQMNGSAAFNPFVSTLPDAVSAPQRAADAKAKSDADSGTSIEGMTAFLMLGLIYVATQAIGLLIGYKYGFVGNESKNAYDSTGGFSDYGAYKSHYQPIRDLVNGRLKDLQQRLEANANNRMKLSKTFDDYLREANRNSAALDIVDHLTPPKMPAAVPGPEMPAQVATDYDLHHIKTEINRLNDPEREKAYFVALPAAVRGDADLRAWLKERKERREREAQDALADDLF</sequence>
<dbReference type="AlphaFoldDB" id="A0A9W5AHT0"/>
<keyword evidence="1" id="KW-1133">Transmembrane helix</keyword>
<proteinExistence type="predicted"/>
<feature type="transmembrane region" description="Helical" evidence="1">
    <location>
        <begin position="106"/>
        <end position="129"/>
    </location>
</feature>
<protein>
    <submittedName>
        <fullName evidence="2">Uncharacterized protein</fullName>
    </submittedName>
</protein>
<feature type="transmembrane region" description="Helical" evidence="1">
    <location>
        <begin position="141"/>
        <end position="160"/>
    </location>
</feature>
<keyword evidence="1" id="KW-0472">Membrane</keyword>
<organism evidence="2 3">
    <name type="scientific">Alcaligenes xylosoxydans xylosoxydans</name>
    <name type="common">Achromobacter xylosoxidans</name>
    <dbReference type="NCBI Taxonomy" id="85698"/>
    <lineage>
        <taxon>Bacteria</taxon>
        <taxon>Pseudomonadati</taxon>
        <taxon>Pseudomonadota</taxon>
        <taxon>Betaproteobacteria</taxon>
        <taxon>Burkholderiales</taxon>
        <taxon>Alcaligenaceae</taxon>
        <taxon>Achromobacter</taxon>
    </lineage>
</organism>
<evidence type="ECO:0000256" key="1">
    <source>
        <dbReference type="SAM" id="Phobius"/>
    </source>
</evidence>
<dbReference type="Proteomes" id="UP001141992">
    <property type="component" value="Unassembled WGS sequence"/>
</dbReference>
<feature type="transmembrane region" description="Helical" evidence="1">
    <location>
        <begin position="14"/>
        <end position="32"/>
    </location>
</feature>
<keyword evidence="1" id="KW-0812">Transmembrane</keyword>